<feature type="domain" description="HAMP" evidence="18">
    <location>
        <begin position="205"/>
        <end position="258"/>
    </location>
</feature>
<dbReference type="PROSITE" id="PS50885">
    <property type="entry name" value="HAMP"/>
    <property type="match status" value="1"/>
</dbReference>
<comment type="subcellular location">
    <subcellularLocation>
        <location evidence="3">Cell inner membrane</location>
    </subcellularLocation>
    <subcellularLocation>
        <location evidence="2">Membrane</location>
        <topology evidence="2">Multi-pass membrane protein</topology>
    </subcellularLocation>
</comment>
<evidence type="ECO:0000256" key="15">
    <source>
        <dbReference type="ARBA" id="ARBA00023136"/>
    </source>
</evidence>
<dbReference type="SMART" id="SM00387">
    <property type="entry name" value="HATPase_c"/>
    <property type="match status" value="1"/>
</dbReference>
<dbReference type="KEGG" id="gbn:GEOBRER4_33970"/>
<gene>
    <name evidence="19" type="ORF">GEOBRER4_n3543</name>
</gene>
<reference evidence="19 20" key="1">
    <citation type="submission" date="2020-06" db="EMBL/GenBank/DDBJ databases">
        <title>Interaction of electrochemicaly active bacteria, Geobacter bremensis R4 on different carbon anode.</title>
        <authorList>
            <person name="Meng L."/>
            <person name="Yoshida N."/>
        </authorList>
    </citation>
    <scope>NUCLEOTIDE SEQUENCE [LARGE SCALE GENOMIC DNA]</scope>
    <source>
        <strain evidence="19 20">R4</strain>
    </source>
</reference>
<feature type="domain" description="Histidine kinase" evidence="17">
    <location>
        <begin position="266"/>
        <end position="482"/>
    </location>
</feature>
<keyword evidence="9 16" id="KW-0812">Transmembrane</keyword>
<keyword evidence="7" id="KW-0597">Phosphoprotein</keyword>
<evidence type="ECO:0000256" key="7">
    <source>
        <dbReference type="ARBA" id="ARBA00022553"/>
    </source>
</evidence>
<name>A0A6S6M2M1_9BACT</name>
<evidence type="ECO:0000259" key="17">
    <source>
        <dbReference type="PROSITE" id="PS50109"/>
    </source>
</evidence>
<dbReference type="SMART" id="SM00304">
    <property type="entry name" value="HAMP"/>
    <property type="match status" value="1"/>
</dbReference>
<dbReference type="InterPro" id="IPR036890">
    <property type="entry name" value="HATPase_C_sf"/>
</dbReference>
<dbReference type="InterPro" id="IPR036097">
    <property type="entry name" value="HisK_dim/P_sf"/>
</dbReference>
<evidence type="ECO:0000256" key="5">
    <source>
        <dbReference type="ARBA" id="ARBA00022475"/>
    </source>
</evidence>
<dbReference type="SMART" id="SM00388">
    <property type="entry name" value="HisKA"/>
    <property type="match status" value="1"/>
</dbReference>
<feature type="transmembrane region" description="Helical" evidence="16">
    <location>
        <begin position="184"/>
        <end position="204"/>
    </location>
</feature>
<dbReference type="GO" id="GO:0005886">
    <property type="term" value="C:plasma membrane"/>
    <property type="evidence" value="ECO:0007669"/>
    <property type="project" value="UniProtKB-SubCell"/>
</dbReference>
<dbReference type="PANTHER" id="PTHR45436:SF15">
    <property type="entry name" value="SENSOR HISTIDINE KINASE CUSS"/>
    <property type="match status" value="1"/>
</dbReference>
<dbReference type="InterPro" id="IPR005467">
    <property type="entry name" value="His_kinase_dom"/>
</dbReference>
<evidence type="ECO:0000256" key="16">
    <source>
        <dbReference type="SAM" id="Phobius"/>
    </source>
</evidence>
<dbReference type="Pfam" id="PF02518">
    <property type="entry name" value="HATPase_c"/>
    <property type="match status" value="1"/>
</dbReference>
<keyword evidence="20" id="KW-1185">Reference proteome</keyword>
<feature type="transmembrane region" description="Helical" evidence="16">
    <location>
        <begin position="21"/>
        <end position="49"/>
    </location>
</feature>
<dbReference type="Gene3D" id="6.10.340.10">
    <property type="match status" value="1"/>
</dbReference>
<keyword evidence="10" id="KW-0547">Nucleotide-binding</keyword>
<evidence type="ECO:0000256" key="12">
    <source>
        <dbReference type="ARBA" id="ARBA00022840"/>
    </source>
</evidence>
<dbReference type="EC" id="2.7.13.3" evidence="4"/>
<dbReference type="InterPro" id="IPR006290">
    <property type="entry name" value="CztS_silS_copS"/>
</dbReference>
<dbReference type="Pfam" id="PF00672">
    <property type="entry name" value="HAMP"/>
    <property type="match status" value="1"/>
</dbReference>
<dbReference type="PRINTS" id="PR00344">
    <property type="entry name" value="BCTRLSENSOR"/>
</dbReference>
<dbReference type="GO" id="GO:0000155">
    <property type="term" value="F:phosphorelay sensor kinase activity"/>
    <property type="evidence" value="ECO:0007669"/>
    <property type="project" value="InterPro"/>
</dbReference>
<dbReference type="Proteomes" id="UP000515472">
    <property type="component" value="Chromosome"/>
</dbReference>
<evidence type="ECO:0000256" key="14">
    <source>
        <dbReference type="ARBA" id="ARBA00023012"/>
    </source>
</evidence>
<dbReference type="NCBIfam" id="TIGR01386">
    <property type="entry name" value="cztS_silS_copS"/>
    <property type="match status" value="1"/>
</dbReference>
<evidence type="ECO:0000256" key="8">
    <source>
        <dbReference type="ARBA" id="ARBA00022679"/>
    </source>
</evidence>
<evidence type="ECO:0000313" key="20">
    <source>
        <dbReference type="Proteomes" id="UP000515472"/>
    </source>
</evidence>
<dbReference type="InterPro" id="IPR003660">
    <property type="entry name" value="HAMP_dom"/>
</dbReference>
<proteinExistence type="predicted"/>
<evidence type="ECO:0000256" key="1">
    <source>
        <dbReference type="ARBA" id="ARBA00000085"/>
    </source>
</evidence>
<keyword evidence="15 16" id="KW-0472">Membrane</keyword>
<dbReference type="InterPro" id="IPR003594">
    <property type="entry name" value="HATPase_dom"/>
</dbReference>
<dbReference type="EMBL" id="AP023213">
    <property type="protein sequence ID" value="BCG48647.1"/>
    <property type="molecule type" value="Genomic_DNA"/>
</dbReference>
<protein>
    <recommendedName>
        <fullName evidence="4">histidine kinase</fullName>
        <ecNumber evidence="4">2.7.13.3</ecNumber>
    </recommendedName>
</protein>
<accession>A0A6S6M2M1</accession>
<dbReference type="AlphaFoldDB" id="A0A6S6M2M1"/>
<dbReference type="PROSITE" id="PS50109">
    <property type="entry name" value="HIS_KIN"/>
    <property type="match status" value="1"/>
</dbReference>
<dbReference type="SUPFAM" id="SSF55874">
    <property type="entry name" value="ATPase domain of HSP90 chaperone/DNA topoisomerase II/histidine kinase"/>
    <property type="match status" value="1"/>
</dbReference>
<sequence>MKIARLKRFLRKGILVDRPGAFSIAHNLAMVHIITIVAAFSVCAVFLYFKIVEQLDLSANNELRSEIASIRTLLFAPNGVDVLREAMENETESEEPGRHCILVRILDKSGNAVVQCKNIRALPASSFPRDGVCQVRKVKGNNGKPYLMRNVSLHDPFSQANGWRMQIAIDLTEHERLVASYRTYLILFGFGGLLFAIPTSLLVVRHGLKPLNELSDTIAQITDDELGTRLNPAQFPVEMQSLVNSFNTMMDTLEGSFQRLSHYSGNLAHELRTPINNLMLQTEIALSKERTPEAYREVMASAVEEYTQLSLIIDRLLFLARADSNNNDLLPQRLSVEQEAAEVIDYFSEEAAEAGITLECRGAGVIAADRTLFRRALSNLVSNAISHTPRGGVVSVSIRPRNDGSVDVDVSDTGCGVEPKHLPMLFDRFYRVDQEVGGEPRVGNGLGLAIVKAIMTMHRGRVLAWSKLGKGTTITLRFSRRQQS</sequence>
<dbReference type="Gene3D" id="1.10.287.130">
    <property type="match status" value="1"/>
</dbReference>
<dbReference type="CDD" id="cd06225">
    <property type="entry name" value="HAMP"/>
    <property type="match status" value="1"/>
</dbReference>
<dbReference type="Pfam" id="PF00512">
    <property type="entry name" value="HisKA"/>
    <property type="match status" value="1"/>
</dbReference>
<dbReference type="Gene3D" id="3.30.565.10">
    <property type="entry name" value="Histidine kinase-like ATPase, C-terminal domain"/>
    <property type="match status" value="1"/>
</dbReference>
<evidence type="ECO:0000256" key="9">
    <source>
        <dbReference type="ARBA" id="ARBA00022692"/>
    </source>
</evidence>
<evidence type="ECO:0000313" key="19">
    <source>
        <dbReference type="EMBL" id="BCG48647.1"/>
    </source>
</evidence>
<dbReference type="RefSeq" id="WP_185243306.1">
    <property type="nucleotide sequence ID" value="NZ_AP023213.1"/>
</dbReference>
<dbReference type="CDD" id="cd00082">
    <property type="entry name" value="HisKA"/>
    <property type="match status" value="1"/>
</dbReference>
<dbReference type="InterPro" id="IPR050428">
    <property type="entry name" value="TCS_sensor_his_kinase"/>
</dbReference>
<dbReference type="SUPFAM" id="SSF47384">
    <property type="entry name" value="Homodimeric domain of signal transducing histidine kinase"/>
    <property type="match status" value="1"/>
</dbReference>
<comment type="catalytic activity">
    <reaction evidence="1">
        <text>ATP + protein L-histidine = ADP + protein N-phospho-L-histidine.</text>
        <dbReference type="EC" id="2.7.13.3"/>
    </reaction>
</comment>
<keyword evidence="11" id="KW-0418">Kinase</keyword>
<dbReference type="InterPro" id="IPR004358">
    <property type="entry name" value="Sig_transdc_His_kin-like_C"/>
</dbReference>
<evidence type="ECO:0000256" key="6">
    <source>
        <dbReference type="ARBA" id="ARBA00022519"/>
    </source>
</evidence>
<evidence type="ECO:0000259" key="18">
    <source>
        <dbReference type="PROSITE" id="PS50885"/>
    </source>
</evidence>
<keyword evidence="5" id="KW-1003">Cell membrane</keyword>
<evidence type="ECO:0000256" key="13">
    <source>
        <dbReference type="ARBA" id="ARBA00022989"/>
    </source>
</evidence>
<dbReference type="GO" id="GO:0005524">
    <property type="term" value="F:ATP binding"/>
    <property type="evidence" value="ECO:0007669"/>
    <property type="project" value="UniProtKB-KW"/>
</dbReference>
<organism evidence="19 20">
    <name type="scientific">Citrifermentans bremense</name>
    <dbReference type="NCBI Taxonomy" id="60035"/>
    <lineage>
        <taxon>Bacteria</taxon>
        <taxon>Pseudomonadati</taxon>
        <taxon>Thermodesulfobacteriota</taxon>
        <taxon>Desulfuromonadia</taxon>
        <taxon>Geobacterales</taxon>
        <taxon>Geobacteraceae</taxon>
        <taxon>Citrifermentans</taxon>
    </lineage>
</organism>
<evidence type="ECO:0000256" key="4">
    <source>
        <dbReference type="ARBA" id="ARBA00012438"/>
    </source>
</evidence>
<keyword evidence="6" id="KW-0997">Cell inner membrane</keyword>
<keyword evidence="12" id="KW-0067">ATP-binding</keyword>
<evidence type="ECO:0000256" key="3">
    <source>
        <dbReference type="ARBA" id="ARBA00004533"/>
    </source>
</evidence>
<keyword evidence="14" id="KW-0902">Two-component regulatory system</keyword>
<dbReference type="InterPro" id="IPR003661">
    <property type="entry name" value="HisK_dim/P_dom"/>
</dbReference>
<evidence type="ECO:0000256" key="11">
    <source>
        <dbReference type="ARBA" id="ARBA00022777"/>
    </source>
</evidence>
<dbReference type="PANTHER" id="PTHR45436">
    <property type="entry name" value="SENSOR HISTIDINE KINASE YKOH"/>
    <property type="match status" value="1"/>
</dbReference>
<keyword evidence="8" id="KW-0808">Transferase</keyword>
<dbReference type="SUPFAM" id="SSF158472">
    <property type="entry name" value="HAMP domain-like"/>
    <property type="match status" value="1"/>
</dbReference>
<evidence type="ECO:0000256" key="10">
    <source>
        <dbReference type="ARBA" id="ARBA00022741"/>
    </source>
</evidence>
<keyword evidence="13 16" id="KW-1133">Transmembrane helix</keyword>
<evidence type="ECO:0000256" key="2">
    <source>
        <dbReference type="ARBA" id="ARBA00004141"/>
    </source>
</evidence>